<dbReference type="AlphaFoldDB" id="A0AAD7G6U7"/>
<name>A0AAD7G6U7_MYCRO</name>
<organism evidence="1 2">
    <name type="scientific">Mycena rosella</name>
    <name type="common">Pink bonnet</name>
    <name type="synonym">Agaricus rosellus</name>
    <dbReference type="NCBI Taxonomy" id="1033263"/>
    <lineage>
        <taxon>Eukaryota</taxon>
        <taxon>Fungi</taxon>
        <taxon>Dikarya</taxon>
        <taxon>Basidiomycota</taxon>
        <taxon>Agaricomycotina</taxon>
        <taxon>Agaricomycetes</taxon>
        <taxon>Agaricomycetidae</taxon>
        <taxon>Agaricales</taxon>
        <taxon>Marasmiineae</taxon>
        <taxon>Mycenaceae</taxon>
        <taxon>Mycena</taxon>
    </lineage>
</organism>
<evidence type="ECO:0000313" key="1">
    <source>
        <dbReference type="EMBL" id="KAJ7661677.1"/>
    </source>
</evidence>
<comment type="caution">
    <text evidence="1">The sequence shown here is derived from an EMBL/GenBank/DDBJ whole genome shotgun (WGS) entry which is preliminary data.</text>
</comment>
<reference evidence="1" key="1">
    <citation type="submission" date="2023-03" db="EMBL/GenBank/DDBJ databases">
        <title>Massive genome expansion in bonnet fungi (Mycena s.s.) driven by repeated elements and novel gene families across ecological guilds.</title>
        <authorList>
            <consortium name="Lawrence Berkeley National Laboratory"/>
            <person name="Harder C.B."/>
            <person name="Miyauchi S."/>
            <person name="Viragh M."/>
            <person name="Kuo A."/>
            <person name="Thoen E."/>
            <person name="Andreopoulos B."/>
            <person name="Lu D."/>
            <person name="Skrede I."/>
            <person name="Drula E."/>
            <person name="Henrissat B."/>
            <person name="Morin E."/>
            <person name="Kohler A."/>
            <person name="Barry K."/>
            <person name="LaButti K."/>
            <person name="Morin E."/>
            <person name="Salamov A."/>
            <person name="Lipzen A."/>
            <person name="Mereny Z."/>
            <person name="Hegedus B."/>
            <person name="Baldrian P."/>
            <person name="Stursova M."/>
            <person name="Weitz H."/>
            <person name="Taylor A."/>
            <person name="Grigoriev I.V."/>
            <person name="Nagy L.G."/>
            <person name="Martin F."/>
            <person name="Kauserud H."/>
        </authorList>
    </citation>
    <scope>NUCLEOTIDE SEQUENCE</scope>
    <source>
        <strain evidence="1">CBHHK067</strain>
    </source>
</reference>
<evidence type="ECO:0000313" key="2">
    <source>
        <dbReference type="Proteomes" id="UP001221757"/>
    </source>
</evidence>
<dbReference type="Proteomes" id="UP001221757">
    <property type="component" value="Unassembled WGS sequence"/>
</dbReference>
<sequence length="171" mass="19197">MGDEPESILELLSLRGLGQASFSRKHEPNMRRVLELAMRNARTSPGPAMDPILLPDNATRVEVPGYLPDKRHVWKVNTSTLRILQATNLNDDAPSVEALQKLHEELVQDDEEHLLARPYRVWSPTLDTIETRLVGSFLDPELECPQFLAVEGARVLLRQCPTIAAPIDCDI</sequence>
<gene>
    <name evidence="1" type="ORF">B0H17DRAFT_1212227</name>
</gene>
<protein>
    <submittedName>
        <fullName evidence="1">Uncharacterized protein</fullName>
    </submittedName>
</protein>
<accession>A0AAD7G6U7</accession>
<proteinExistence type="predicted"/>
<dbReference type="EMBL" id="JARKIE010000249">
    <property type="protein sequence ID" value="KAJ7661677.1"/>
    <property type="molecule type" value="Genomic_DNA"/>
</dbReference>
<keyword evidence="2" id="KW-1185">Reference proteome</keyword>